<reference evidence="2 3" key="1">
    <citation type="submission" date="2018-11" db="EMBL/GenBank/DDBJ databases">
        <authorList>
            <consortium name="Pathogen Informatics"/>
        </authorList>
    </citation>
    <scope>NUCLEOTIDE SEQUENCE [LARGE SCALE GENOMIC DNA]</scope>
</reference>
<gene>
    <name evidence="2" type="ORF">CGOC_LOCUS7414</name>
</gene>
<evidence type="ECO:0000313" key="2">
    <source>
        <dbReference type="EMBL" id="VDK78008.1"/>
    </source>
</evidence>
<dbReference type="Proteomes" id="UP000271889">
    <property type="component" value="Unassembled WGS sequence"/>
</dbReference>
<proteinExistence type="predicted"/>
<accession>A0A3P6UG51</accession>
<organism evidence="2 3">
    <name type="scientific">Cylicostephanus goldi</name>
    <name type="common">Nematode worm</name>
    <dbReference type="NCBI Taxonomy" id="71465"/>
    <lineage>
        <taxon>Eukaryota</taxon>
        <taxon>Metazoa</taxon>
        <taxon>Ecdysozoa</taxon>
        <taxon>Nematoda</taxon>
        <taxon>Chromadorea</taxon>
        <taxon>Rhabditida</taxon>
        <taxon>Rhabditina</taxon>
        <taxon>Rhabditomorpha</taxon>
        <taxon>Strongyloidea</taxon>
        <taxon>Strongylidae</taxon>
        <taxon>Cylicostephanus</taxon>
    </lineage>
</organism>
<feature type="region of interest" description="Disordered" evidence="1">
    <location>
        <begin position="53"/>
        <end position="72"/>
    </location>
</feature>
<dbReference type="EMBL" id="UYRV01025716">
    <property type="protein sequence ID" value="VDK78008.1"/>
    <property type="molecule type" value="Genomic_DNA"/>
</dbReference>
<name>A0A3P6UG51_CYLGO</name>
<evidence type="ECO:0000256" key="1">
    <source>
        <dbReference type="SAM" id="MobiDB-lite"/>
    </source>
</evidence>
<sequence>MLTYLVREFGCCEEPRTPCRMERIIIDNFAAILREAKLNNLEIEAEEETIVEEMGDDPLWTADDGEWGSKGEGSIRCGEIKVSEEMVCTYFFQI</sequence>
<dbReference type="AlphaFoldDB" id="A0A3P6UG51"/>
<keyword evidence="3" id="KW-1185">Reference proteome</keyword>
<evidence type="ECO:0000313" key="3">
    <source>
        <dbReference type="Proteomes" id="UP000271889"/>
    </source>
</evidence>
<dbReference type="OrthoDB" id="10474998at2759"/>
<protein>
    <submittedName>
        <fullName evidence="2">Uncharacterized protein</fullName>
    </submittedName>
</protein>